<dbReference type="EMBL" id="HACG01019939">
    <property type="protein sequence ID" value="CEK66804.1"/>
    <property type="molecule type" value="Transcribed_RNA"/>
</dbReference>
<feature type="non-terminal residue" evidence="2">
    <location>
        <position position="1"/>
    </location>
</feature>
<evidence type="ECO:0000256" key="1">
    <source>
        <dbReference type="SAM" id="MobiDB-lite"/>
    </source>
</evidence>
<reference evidence="2" key="1">
    <citation type="submission" date="2014-12" db="EMBL/GenBank/DDBJ databases">
        <title>Insight into the proteome of Arion vulgaris.</title>
        <authorList>
            <person name="Aradska J."/>
            <person name="Bulat T."/>
            <person name="Smidak R."/>
            <person name="Sarate P."/>
            <person name="Gangsoo J."/>
            <person name="Sialana F."/>
            <person name="Bilban M."/>
            <person name="Lubec G."/>
        </authorList>
    </citation>
    <scope>NUCLEOTIDE SEQUENCE</scope>
    <source>
        <tissue evidence="2">Skin</tissue>
    </source>
</reference>
<gene>
    <name evidence="2" type="primary">ORF60221</name>
</gene>
<dbReference type="AlphaFoldDB" id="A0A0B6ZDW6"/>
<name>A0A0B6ZDW6_9EUPU</name>
<feature type="compositionally biased region" description="Low complexity" evidence="1">
    <location>
        <begin position="1"/>
        <end position="30"/>
    </location>
</feature>
<accession>A0A0B6ZDW6</accession>
<feature type="region of interest" description="Disordered" evidence="1">
    <location>
        <begin position="1"/>
        <end position="34"/>
    </location>
</feature>
<sequence>ITPTTTTTKAETTTTTTKAPTTTTTKAPTTNGTNGCVDNLVTGCLKLQFGSYPACFPLCQTGIYISCVFSLIIVRNCSTTNSRQVYDPILKICVASSTSCPYP</sequence>
<protein>
    <submittedName>
        <fullName evidence="2">Uncharacterized protein</fullName>
    </submittedName>
</protein>
<proteinExistence type="predicted"/>
<evidence type="ECO:0000313" key="2">
    <source>
        <dbReference type="EMBL" id="CEK66804.1"/>
    </source>
</evidence>
<organism evidence="2">
    <name type="scientific">Arion vulgaris</name>
    <dbReference type="NCBI Taxonomy" id="1028688"/>
    <lineage>
        <taxon>Eukaryota</taxon>
        <taxon>Metazoa</taxon>
        <taxon>Spiralia</taxon>
        <taxon>Lophotrochozoa</taxon>
        <taxon>Mollusca</taxon>
        <taxon>Gastropoda</taxon>
        <taxon>Heterobranchia</taxon>
        <taxon>Euthyneura</taxon>
        <taxon>Panpulmonata</taxon>
        <taxon>Eupulmonata</taxon>
        <taxon>Stylommatophora</taxon>
        <taxon>Helicina</taxon>
        <taxon>Arionoidea</taxon>
        <taxon>Arionidae</taxon>
        <taxon>Arion</taxon>
    </lineage>
</organism>